<name>A0ABY6V3G8_BIOOC</name>
<gene>
    <name evidence="2" type="ORF">CLO192961_LOCUS462751</name>
</gene>
<protein>
    <recommendedName>
        <fullName evidence="1">Aminoglycoside phosphotransferase domain-containing protein</fullName>
    </recommendedName>
</protein>
<dbReference type="InterPro" id="IPR051678">
    <property type="entry name" value="AGP_Transferase"/>
</dbReference>
<sequence length="324" mass="37276">MVYCPMTPPIDFSIRRTTPDQWFLGTKKICEKVQDQESKPADALTSWEADGEIFYIRNKTPQDVPKGTDYLGPGPISHSGDTTAVWCIGQCFFKVNAWRGGMELEADNIRFVKLNARDVPVPDIIHEWIDHDTNRSFLITKPISGRTLEEEWPTLAPMLREQVAGEVAKHVIELASLETDTFRTATGCGVVEPWFLDRPRADHPSWLPRSLGPWKGEEMRGYMLRISNEEPPEIDNVFHFYHADLGPKNIIIKEDGSLSGIIGWESAAYYPSFWVATKTSLKNFHLDCDKDYPNQWGDMLRSELEKNHFLQEDRTFRRWKNGML</sequence>
<dbReference type="PANTHER" id="PTHR21310">
    <property type="entry name" value="AMINOGLYCOSIDE PHOSPHOTRANSFERASE-RELATED-RELATED"/>
    <property type="match status" value="1"/>
</dbReference>
<dbReference type="InterPro" id="IPR011009">
    <property type="entry name" value="Kinase-like_dom_sf"/>
</dbReference>
<dbReference type="PANTHER" id="PTHR21310:SF15">
    <property type="entry name" value="AMINOGLYCOSIDE PHOSPHOTRANSFERASE DOMAIN-CONTAINING PROTEIN"/>
    <property type="match status" value="1"/>
</dbReference>
<proteinExistence type="predicted"/>
<reference evidence="2 3" key="1">
    <citation type="submission" date="2019-06" db="EMBL/GenBank/DDBJ databases">
        <authorList>
            <person name="Broberg M."/>
        </authorList>
    </citation>
    <scope>NUCLEOTIDE SEQUENCE [LARGE SCALE GENOMIC DNA]</scope>
</reference>
<dbReference type="SUPFAM" id="SSF56112">
    <property type="entry name" value="Protein kinase-like (PK-like)"/>
    <property type="match status" value="1"/>
</dbReference>
<organism evidence="2 3">
    <name type="scientific">Bionectria ochroleuca</name>
    <name type="common">Gliocladium roseum</name>
    <dbReference type="NCBI Taxonomy" id="29856"/>
    <lineage>
        <taxon>Eukaryota</taxon>
        <taxon>Fungi</taxon>
        <taxon>Dikarya</taxon>
        <taxon>Ascomycota</taxon>
        <taxon>Pezizomycotina</taxon>
        <taxon>Sordariomycetes</taxon>
        <taxon>Hypocreomycetidae</taxon>
        <taxon>Hypocreales</taxon>
        <taxon>Bionectriaceae</taxon>
        <taxon>Clonostachys</taxon>
    </lineage>
</organism>
<dbReference type="InterPro" id="IPR002575">
    <property type="entry name" value="Aminoglycoside_PTrfase"/>
</dbReference>
<dbReference type="Pfam" id="PF01636">
    <property type="entry name" value="APH"/>
    <property type="match status" value="1"/>
</dbReference>
<dbReference type="EMBL" id="CABFNS010000936">
    <property type="protein sequence ID" value="VUC36984.1"/>
    <property type="molecule type" value="Genomic_DNA"/>
</dbReference>
<evidence type="ECO:0000313" key="2">
    <source>
        <dbReference type="EMBL" id="VUC36984.1"/>
    </source>
</evidence>
<dbReference type="Proteomes" id="UP000766486">
    <property type="component" value="Unassembled WGS sequence"/>
</dbReference>
<keyword evidence="3" id="KW-1185">Reference proteome</keyword>
<comment type="caution">
    <text evidence="2">The sequence shown here is derived from an EMBL/GenBank/DDBJ whole genome shotgun (WGS) entry which is preliminary data.</text>
</comment>
<evidence type="ECO:0000313" key="3">
    <source>
        <dbReference type="Proteomes" id="UP000766486"/>
    </source>
</evidence>
<feature type="domain" description="Aminoglycoside phosphotransferase" evidence="1">
    <location>
        <begin position="113"/>
        <end position="271"/>
    </location>
</feature>
<accession>A0ABY6V3G8</accession>
<evidence type="ECO:0000259" key="1">
    <source>
        <dbReference type="Pfam" id="PF01636"/>
    </source>
</evidence>